<comment type="caution">
    <text evidence="1">The sequence shown here is derived from an EMBL/GenBank/DDBJ whole genome shotgun (WGS) entry which is preliminary data.</text>
</comment>
<name>A0A645EVQ7_9ZZZZ</name>
<proteinExistence type="predicted"/>
<evidence type="ECO:0000313" key="1">
    <source>
        <dbReference type="EMBL" id="MPN05312.1"/>
    </source>
</evidence>
<accession>A0A645EVQ7</accession>
<dbReference type="AlphaFoldDB" id="A0A645EVQ7"/>
<sequence length="134" mass="14615">MLSCEKVVSVEMDFLSEYCTTGVSSIPLAFFQSSAPFFPMSCCSTSTGISDKVWIFRIPILESSWKVTFPTMGIFLIESGLRNGFTKSSLISSLPTGFASPVPILETVLLVDNAKEIGNPVFFVTDSAISVVHW</sequence>
<gene>
    <name evidence="1" type="ORF">SDC9_152562</name>
</gene>
<dbReference type="EMBL" id="VSSQ01051225">
    <property type="protein sequence ID" value="MPN05312.1"/>
    <property type="molecule type" value="Genomic_DNA"/>
</dbReference>
<reference evidence="1" key="1">
    <citation type="submission" date="2019-08" db="EMBL/GenBank/DDBJ databases">
        <authorList>
            <person name="Kucharzyk K."/>
            <person name="Murdoch R.W."/>
            <person name="Higgins S."/>
            <person name="Loffler F."/>
        </authorList>
    </citation>
    <scope>NUCLEOTIDE SEQUENCE</scope>
</reference>
<protein>
    <submittedName>
        <fullName evidence="1">Uncharacterized protein</fullName>
    </submittedName>
</protein>
<organism evidence="1">
    <name type="scientific">bioreactor metagenome</name>
    <dbReference type="NCBI Taxonomy" id="1076179"/>
    <lineage>
        <taxon>unclassified sequences</taxon>
        <taxon>metagenomes</taxon>
        <taxon>ecological metagenomes</taxon>
    </lineage>
</organism>